<dbReference type="CDD" id="cd00405">
    <property type="entry name" value="PRAI"/>
    <property type="match status" value="1"/>
</dbReference>
<dbReference type="SUPFAM" id="SSF51366">
    <property type="entry name" value="Ribulose-phoshate binding barrel"/>
    <property type="match status" value="1"/>
</dbReference>
<dbReference type="AlphaFoldDB" id="A0A7C5PAM7"/>
<proteinExistence type="inferred from homology"/>
<feature type="domain" description="N-(5'phosphoribosyl) anthranilate isomerase (PRAI)" evidence="10">
    <location>
        <begin position="3"/>
        <end position="193"/>
    </location>
</feature>
<dbReference type="HAMAP" id="MF_00135">
    <property type="entry name" value="PRAI"/>
    <property type="match status" value="1"/>
</dbReference>
<dbReference type="InterPro" id="IPR013785">
    <property type="entry name" value="Aldolase_TIM"/>
</dbReference>
<evidence type="ECO:0000256" key="5">
    <source>
        <dbReference type="ARBA" id="ARBA00022605"/>
    </source>
</evidence>
<dbReference type="EC" id="5.3.1.24" evidence="3 9"/>
<dbReference type="PANTHER" id="PTHR42894:SF1">
    <property type="entry name" value="N-(5'-PHOSPHORIBOSYL)ANTHRANILATE ISOMERASE"/>
    <property type="match status" value="1"/>
</dbReference>
<evidence type="ECO:0000259" key="10">
    <source>
        <dbReference type="Pfam" id="PF00697"/>
    </source>
</evidence>
<dbReference type="InterPro" id="IPR001240">
    <property type="entry name" value="PRAI_dom"/>
</dbReference>
<gene>
    <name evidence="9" type="primary">trpF</name>
    <name evidence="11" type="ORF">ENL70_01300</name>
</gene>
<organism evidence="11">
    <name type="scientific">Thermodesulfobium narugense</name>
    <dbReference type="NCBI Taxonomy" id="184064"/>
    <lineage>
        <taxon>Bacteria</taxon>
        <taxon>Pseudomonadati</taxon>
        <taxon>Thermodesulfobiota</taxon>
        <taxon>Thermodesulfobiia</taxon>
        <taxon>Thermodesulfobiales</taxon>
        <taxon>Thermodesulfobiaceae</taxon>
        <taxon>Thermodesulfobium</taxon>
    </lineage>
</organism>
<keyword evidence="7 9" id="KW-0057">Aromatic amino acid biosynthesis</keyword>
<evidence type="ECO:0000256" key="1">
    <source>
        <dbReference type="ARBA" id="ARBA00001164"/>
    </source>
</evidence>
<accession>A0A7C5PAM7</accession>
<reference evidence="11" key="1">
    <citation type="journal article" date="2020" name="mSystems">
        <title>Genome- and Community-Level Interaction Insights into Carbon Utilization and Element Cycling Functions of Hydrothermarchaeota in Hydrothermal Sediment.</title>
        <authorList>
            <person name="Zhou Z."/>
            <person name="Liu Y."/>
            <person name="Xu W."/>
            <person name="Pan J."/>
            <person name="Luo Z.H."/>
            <person name="Li M."/>
        </authorList>
    </citation>
    <scope>NUCLEOTIDE SEQUENCE [LARGE SCALE GENOMIC DNA]</scope>
    <source>
        <strain evidence="11">SpSt-1019</strain>
    </source>
</reference>
<sequence length="197" mass="22456">MLVKICGIRSIEDAIVSSLFKPDYMGLIFCESPRRLDAKIGKTIVMKLSSEKFIGVFQNNDIEEVINIAKICNLFGVQLHGKEDPKDIEIVKKNKLLAIKAFRIENNLPENLSEYKPDYFLFDKTKNCTSLNTKVLKEYNLNTPFFIAGGFNSKNIERIIKEVSKPQLCGVDLASGVEKDNKKDISLLEEFFKKLKK</sequence>
<dbReference type="GO" id="GO:0004640">
    <property type="term" value="F:phosphoribosylanthranilate isomerase activity"/>
    <property type="evidence" value="ECO:0007669"/>
    <property type="project" value="UniProtKB-UniRule"/>
</dbReference>
<comment type="similarity">
    <text evidence="9">Belongs to the TrpF family.</text>
</comment>
<dbReference type="Pfam" id="PF00697">
    <property type="entry name" value="PRAI"/>
    <property type="match status" value="1"/>
</dbReference>
<protein>
    <recommendedName>
        <fullName evidence="4 9">N-(5'-phosphoribosyl)anthranilate isomerase</fullName>
        <shortName evidence="9">PRAI</shortName>
        <ecNumber evidence="3 9">5.3.1.24</ecNumber>
    </recommendedName>
</protein>
<name>A0A7C5PAM7_9BACT</name>
<evidence type="ECO:0000256" key="9">
    <source>
        <dbReference type="HAMAP-Rule" id="MF_00135"/>
    </source>
</evidence>
<keyword evidence="5 9" id="KW-0028">Amino-acid biosynthesis</keyword>
<dbReference type="GO" id="GO:0000162">
    <property type="term" value="P:L-tryptophan biosynthetic process"/>
    <property type="evidence" value="ECO:0007669"/>
    <property type="project" value="UniProtKB-UniRule"/>
</dbReference>
<dbReference type="EMBL" id="DRUY01000047">
    <property type="protein sequence ID" value="HHI65169.1"/>
    <property type="molecule type" value="Genomic_DNA"/>
</dbReference>
<dbReference type="InterPro" id="IPR044643">
    <property type="entry name" value="TrpF_fam"/>
</dbReference>
<dbReference type="PANTHER" id="PTHR42894">
    <property type="entry name" value="N-(5'-PHOSPHORIBOSYL)ANTHRANILATE ISOMERASE"/>
    <property type="match status" value="1"/>
</dbReference>
<keyword evidence="8 9" id="KW-0413">Isomerase</keyword>
<evidence type="ECO:0000256" key="7">
    <source>
        <dbReference type="ARBA" id="ARBA00023141"/>
    </source>
</evidence>
<dbReference type="InterPro" id="IPR011060">
    <property type="entry name" value="RibuloseP-bd_barrel"/>
</dbReference>
<comment type="catalytic activity">
    <reaction evidence="1 9">
        <text>N-(5-phospho-beta-D-ribosyl)anthranilate = 1-(2-carboxyphenylamino)-1-deoxy-D-ribulose 5-phosphate</text>
        <dbReference type="Rhea" id="RHEA:21540"/>
        <dbReference type="ChEBI" id="CHEBI:18277"/>
        <dbReference type="ChEBI" id="CHEBI:58613"/>
        <dbReference type="EC" id="5.3.1.24"/>
    </reaction>
</comment>
<evidence type="ECO:0000256" key="4">
    <source>
        <dbReference type="ARBA" id="ARBA00022272"/>
    </source>
</evidence>
<evidence type="ECO:0000256" key="2">
    <source>
        <dbReference type="ARBA" id="ARBA00004664"/>
    </source>
</evidence>
<keyword evidence="6 9" id="KW-0822">Tryptophan biosynthesis</keyword>
<evidence type="ECO:0000256" key="8">
    <source>
        <dbReference type="ARBA" id="ARBA00023235"/>
    </source>
</evidence>
<comment type="caution">
    <text evidence="11">The sequence shown here is derived from an EMBL/GenBank/DDBJ whole genome shotgun (WGS) entry which is preliminary data.</text>
</comment>
<evidence type="ECO:0000313" key="11">
    <source>
        <dbReference type="EMBL" id="HHI65169.1"/>
    </source>
</evidence>
<dbReference type="UniPathway" id="UPA00035">
    <property type="reaction ID" value="UER00042"/>
</dbReference>
<comment type="pathway">
    <text evidence="2 9">Amino-acid biosynthesis; L-tryptophan biosynthesis; L-tryptophan from chorismate: step 3/5.</text>
</comment>
<evidence type="ECO:0000256" key="6">
    <source>
        <dbReference type="ARBA" id="ARBA00022822"/>
    </source>
</evidence>
<dbReference type="Gene3D" id="3.20.20.70">
    <property type="entry name" value="Aldolase class I"/>
    <property type="match status" value="1"/>
</dbReference>
<evidence type="ECO:0000256" key="3">
    <source>
        <dbReference type="ARBA" id="ARBA00012572"/>
    </source>
</evidence>